<sequence length="104" mass="11554">MSGHVMRLSVIVGLLLVAFEAAAVKEIPRHSYKCQLVSETGSDAYLEIQAHSLEDAKRLAKSASVEDREGLEAPVKAIKECIEAGHSTYFKDSEFQRYTERLAQ</sequence>
<dbReference type="AlphaFoldDB" id="A0A5C8ZRG7"/>
<gene>
    <name evidence="1" type="ORF">FVW59_15110</name>
</gene>
<evidence type="ECO:0000313" key="1">
    <source>
        <dbReference type="EMBL" id="TXS89941.1"/>
    </source>
</evidence>
<dbReference type="RefSeq" id="WP_148065203.1">
    <property type="nucleotide sequence ID" value="NZ_VRYZ01000007.1"/>
</dbReference>
<comment type="caution">
    <text evidence="1">The sequence shown here is derived from an EMBL/GenBank/DDBJ whole genome shotgun (WGS) entry which is preliminary data.</text>
</comment>
<accession>A0A5C8ZRG7</accession>
<name>A0A5C8ZRG7_9GAMM</name>
<dbReference type="Proteomes" id="UP000321933">
    <property type="component" value="Unassembled WGS sequence"/>
</dbReference>
<keyword evidence="2" id="KW-1185">Reference proteome</keyword>
<dbReference type="EMBL" id="VRYZ01000007">
    <property type="protein sequence ID" value="TXS89941.1"/>
    <property type="molecule type" value="Genomic_DNA"/>
</dbReference>
<reference evidence="1 2" key="1">
    <citation type="submission" date="2019-08" db="EMBL/GenBank/DDBJ databases">
        <title>Parahaliea maris sp. nov., isolated from the surface seawater.</title>
        <authorList>
            <person name="Liu Y."/>
        </authorList>
    </citation>
    <scope>NUCLEOTIDE SEQUENCE [LARGE SCALE GENOMIC DNA]</scope>
    <source>
        <strain evidence="1 2">S2-26</strain>
    </source>
</reference>
<evidence type="ECO:0000313" key="2">
    <source>
        <dbReference type="Proteomes" id="UP000321933"/>
    </source>
</evidence>
<organism evidence="1 2">
    <name type="scientific">Parahaliea aestuarii</name>
    <dbReference type="NCBI Taxonomy" id="1852021"/>
    <lineage>
        <taxon>Bacteria</taxon>
        <taxon>Pseudomonadati</taxon>
        <taxon>Pseudomonadota</taxon>
        <taxon>Gammaproteobacteria</taxon>
        <taxon>Cellvibrionales</taxon>
        <taxon>Halieaceae</taxon>
        <taxon>Parahaliea</taxon>
    </lineage>
</organism>
<proteinExistence type="predicted"/>
<protein>
    <submittedName>
        <fullName evidence="1">Uncharacterized protein</fullName>
    </submittedName>
</protein>